<evidence type="ECO:0000313" key="2">
    <source>
        <dbReference type="EMBL" id="MBB6670734.1"/>
    </source>
</evidence>
<accession>A0A7X0VFL5</accession>
<evidence type="ECO:0000313" key="3">
    <source>
        <dbReference type="Proteomes" id="UP000547209"/>
    </source>
</evidence>
<dbReference type="EMBL" id="JACJVP010000011">
    <property type="protein sequence ID" value="MBB6670734.1"/>
    <property type="molecule type" value="Genomic_DNA"/>
</dbReference>
<feature type="region of interest" description="Disordered" evidence="1">
    <location>
        <begin position="81"/>
        <end position="101"/>
    </location>
</feature>
<dbReference type="AlphaFoldDB" id="A0A7X0VFL5"/>
<dbReference type="Proteomes" id="UP000547209">
    <property type="component" value="Unassembled WGS sequence"/>
</dbReference>
<comment type="caution">
    <text evidence="2">The sequence shown here is derived from an EMBL/GenBank/DDBJ whole genome shotgun (WGS) entry which is preliminary data.</text>
</comment>
<sequence>MFEGRRTDRRILLPGSIIAGPKSSCYYLDTVCQECCMGIRFKPGGALPFLGPLVGELKDIDLPLEEGLGRHSRVNELRERLQETSGAEQRFNGSSSTCCAA</sequence>
<protein>
    <submittedName>
        <fullName evidence="2">Uncharacterized protein</fullName>
    </submittedName>
</protein>
<name>A0A7X0VFL5_9BACL</name>
<feature type="compositionally biased region" description="Polar residues" evidence="1">
    <location>
        <begin position="83"/>
        <end position="101"/>
    </location>
</feature>
<keyword evidence="3" id="KW-1185">Reference proteome</keyword>
<gene>
    <name evidence="2" type="ORF">H7C19_08535</name>
</gene>
<proteinExistence type="predicted"/>
<reference evidence="2 3" key="1">
    <citation type="submission" date="2020-08" db="EMBL/GenBank/DDBJ databases">
        <title>Cohnella phylogeny.</title>
        <authorList>
            <person name="Dunlap C."/>
        </authorList>
    </citation>
    <scope>NUCLEOTIDE SEQUENCE [LARGE SCALE GENOMIC DNA]</scope>
    <source>
        <strain evidence="2 3">DSM 28246</strain>
    </source>
</reference>
<evidence type="ECO:0000256" key="1">
    <source>
        <dbReference type="SAM" id="MobiDB-lite"/>
    </source>
</evidence>
<organism evidence="2 3">
    <name type="scientific">Cohnella nanjingensis</name>
    <dbReference type="NCBI Taxonomy" id="1387779"/>
    <lineage>
        <taxon>Bacteria</taxon>
        <taxon>Bacillati</taxon>
        <taxon>Bacillota</taxon>
        <taxon>Bacilli</taxon>
        <taxon>Bacillales</taxon>
        <taxon>Paenibacillaceae</taxon>
        <taxon>Cohnella</taxon>
    </lineage>
</organism>